<dbReference type="InterPro" id="IPR001509">
    <property type="entry name" value="Epimerase_deHydtase"/>
</dbReference>
<evidence type="ECO:0000259" key="7">
    <source>
        <dbReference type="Pfam" id="PF01370"/>
    </source>
</evidence>
<evidence type="ECO:0000313" key="9">
    <source>
        <dbReference type="Proteomes" id="UP000712673"/>
    </source>
</evidence>
<sequence>MFKYLYREKVVKSHCHELSLMGVMHQGHEGNLGASALEAHYRQRRVLVMGADGFLGINCIYALQRLGAEISIVSRRATPRAVDFQGRVFHGDGRDRALVRAAVAQQSIVFDFLGTMGAVDSNHDPLRSLEEDCRPHLTLFQTCAEAPTPPLVLFCSSRLVYGKPQYLPVDEAHPCQPQSMYAVHKLTSEQHLQVLQQSHGLRFCVLRKCFKIPIFRRQLPGCEPQQRRARQPQRQSGCALAEHMGVPEHYVYGRGARASGPCPGETPAPVITGQRAQSRDVW</sequence>
<dbReference type="PANTHER" id="PTHR43725:SF53">
    <property type="entry name" value="UDP-ARABINOSE 4-EPIMERASE 1"/>
    <property type="match status" value="1"/>
</dbReference>
<comment type="similarity">
    <text evidence="2">Belongs to the NAD(P)-dependent epimerase/dehydratase family.</text>
</comment>
<reference evidence="8" key="1">
    <citation type="submission" date="2019-03" db="EMBL/GenBank/DDBJ databases">
        <title>Lake Tanganyika Metagenome-Assembled Genomes (MAGs).</title>
        <authorList>
            <person name="Tran P."/>
        </authorList>
    </citation>
    <scope>NUCLEOTIDE SEQUENCE</scope>
    <source>
        <strain evidence="8">K_DeepCast_65m_m2_066</strain>
    </source>
</reference>
<feature type="region of interest" description="Disordered" evidence="6">
    <location>
        <begin position="262"/>
        <end position="282"/>
    </location>
</feature>
<organism evidence="8 9">
    <name type="scientific">Tectimicrobiota bacterium</name>
    <dbReference type="NCBI Taxonomy" id="2528274"/>
    <lineage>
        <taxon>Bacteria</taxon>
        <taxon>Pseudomonadati</taxon>
        <taxon>Nitrospinota/Tectimicrobiota group</taxon>
        <taxon>Candidatus Tectimicrobiota</taxon>
    </lineage>
</organism>
<dbReference type="PANTHER" id="PTHR43725">
    <property type="entry name" value="UDP-GLUCOSE 4-EPIMERASE"/>
    <property type="match status" value="1"/>
</dbReference>
<evidence type="ECO:0000256" key="1">
    <source>
        <dbReference type="ARBA" id="ARBA00004947"/>
    </source>
</evidence>
<comment type="caution">
    <text evidence="8">The sequence shown here is derived from an EMBL/GenBank/DDBJ whole genome shotgun (WGS) entry which is preliminary data.</text>
</comment>
<dbReference type="AlphaFoldDB" id="A0A937VZG7"/>
<evidence type="ECO:0000256" key="3">
    <source>
        <dbReference type="ARBA" id="ARBA00018569"/>
    </source>
</evidence>
<dbReference type="Proteomes" id="UP000712673">
    <property type="component" value="Unassembled WGS sequence"/>
</dbReference>
<evidence type="ECO:0000256" key="4">
    <source>
        <dbReference type="ARBA" id="ARBA00031367"/>
    </source>
</evidence>
<evidence type="ECO:0000313" key="8">
    <source>
        <dbReference type="EMBL" id="MBM3223998.1"/>
    </source>
</evidence>
<dbReference type="SUPFAM" id="SSF51735">
    <property type="entry name" value="NAD(P)-binding Rossmann-fold domains"/>
    <property type="match status" value="1"/>
</dbReference>
<feature type="domain" description="NAD-dependent epimerase/dehydratase" evidence="7">
    <location>
        <begin position="46"/>
        <end position="207"/>
    </location>
</feature>
<name>A0A937VZG7_UNCTE</name>
<dbReference type="EMBL" id="VGLS01000239">
    <property type="protein sequence ID" value="MBM3223998.1"/>
    <property type="molecule type" value="Genomic_DNA"/>
</dbReference>
<gene>
    <name evidence="8" type="ORF">FJZ47_09380</name>
</gene>
<dbReference type="InterPro" id="IPR036291">
    <property type="entry name" value="NAD(P)-bd_dom_sf"/>
</dbReference>
<dbReference type="GO" id="GO:0033499">
    <property type="term" value="P:galactose catabolic process via UDP-galactose, Leloir pathway"/>
    <property type="evidence" value="ECO:0007669"/>
    <property type="project" value="TreeGrafter"/>
</dbReference>
<evidence type="ECO:0000256" key="2">
    <source>
        <dbReference type="ARBA" id="ARBA00007637"/>
    </source>
</evidence>
<dbReference type="Pfam" id="PF01370">
    <property type="entry name" value="Epimerase"/>
    <property type="match status" value="1"/>
</dbReference>
<evidence type="ECO:0000256" key="6">
    <source>
        <dbReference type="SAM" id="MobiDB-lite"/>
    </source>
</evidence>
<proteinExistence type="inferred from homology"/>
<evidence type="ECO:0000256" key="5">
    <source>
        <dbReference type="ARBA" id="ARBA00033067"/>
    </source>
</evidence>
<comment type="pathway">
    <text evidence="1">Carbohydrate metabolism; galactose metabolism.</text>
</comment>
<accession>A0A937VZG7</accession>
<dbReference type="Gene3D" id="3.40.50.720">
    <property type="entry name" value="NAD(P)-binding Rossmann-like Domain"/>
    <property type="match status" value="1"/>
</dbReference>
<protein>
    <recommendedName>
        <fullName evidence="3">UDP-glucose 4-epimerase</fullName>
    </recommendedName>
    <alternativeName>
        <fullName evidence="5">Galactowaldenase</fullName>
    </alternativeName>
    <alternativeName>
        <fullName evidence="4">UDP-galactose 4-epimerase</fullName>
    </alternativeName>
</protein>